<evidence type="ECO:0000313" key="3">
    <source>
        <dbReference type="Proteomes" id="UP000886851"/>
    </source>
</evidence>
<name>A0A9D1ZF92_9BACE</name>
<gene>
    <name evidence="2" type="ORF">H9824_01335</name>
</gene>
<dbReference type="Pfam" id="PF12930">
    <property type="entry name" value="DUF3836"/>
    <property type="match status" value="1"/>
</dbReference>
<keyword evidence="1" id="KW-0732">Signal</keyword>
<protein>
    <submittedName>
        <fullName evidence="2">DUF3836 domain-containing protein</fullName>
    </submittedName>
</protein>
<reference evidence="2" key="1">
    <citation type="journal article" date="2021" name="PeerJ">
        <title>Extensive microbial diversity within the chicken gut microbiome revealed by metagenomics and culture.</title>
        <authorList>
            <person name="Gilroy R."/>
            <person name="Ravi A."/>
            <person name="Getino M."/>
            <person name="Pursley I."/>
            <person name="Horton D.L."/>
            <person name="Alikhan N.F."/>
            <person name="Baker D."/>
            <person name="Gharbi K."/>
            <person name="Hall N."/>
            <person name="Watson M."/>
            <person name="Adriaenssens E.M."/>
            <person name="Foster-Nyarko E."/>
            <person name="Jarju S."/>
            <person name="Secka A."/>
            <person name="Antonio M."/>
            <person name="Oren A."/>
            <person name="Chaudhuri R.R."/>
            <person name="La Ragione R."/>
            <person name="Hildebrand F."/>
            <person name="Pallen M.J."/>
        </authorList>
    </citation>
    <scope>NUCLEOTIDE SEQUENCE</scope>
    <source>
        <strain evidence="2">Gambia2-208</strain>
    </source>
</reference>
<sequence length="162" mass="18789">MKCLVMSLIVMVNMGINLGFATAPANDFAYNSEPADSTGVETRYIYRKTDDGRYLRHHLKYRCTYDDAHRLLAREVLRWDADLQDYRPAYTLRYTYAADATVTIECARWDTRQQAYTDLRERAVYTPDALGLIYQSYAYDDEDGTWDLTCEHEAQAPLLADK</sequence>
<evidence type="ECO:0000256" key="1">
    <source>
        <dbReference type="SAM" id="SignalP"/>
    </source>
</evidence>
<organism evidence="2 3">
    <name type="scientific">Candidatus Bacteroides pullicola</name>
    <dbReference type="NCBI Taxonomy" id="2838475"/>
    <lineage>
        <taxon>Bacteria</taxon>
        <taxon>Pseudomonadati</taxon>
        <taxon>Bacteroidota</taxon>
        <taxon>Bacteroidia</taxon>
        <taxon>Bacteroidales</taxon>
        <taxon>Bacteroidaceae</taxon>
        <taxon>Bacteroides</taxon>
    </lineage>
</organism>
<comment type="caution">
    <text evidence="2">The sequence shown here is derived from an EMBL/GenBank/DDBJ whole genome shotgun (WGS) entry which is preliminary data.</text>
</comment>
<feature type="chain" id="PRO_5038993968" evidence="1">
    <location>
        <begin position="26"/>
        <end position="162"/>
    </location>
</feature>
<dbReference type="AlphaFoldDB" id="A0A9D1ZF92"/>
<dbReference type="EMBL" id="DXCV01000012">
    <property type="protein sequence ID" value="HIY87330.1"/>
    <property type="molecule type" value="Genomic_DNA"/>
</dbReference>
<dbReference type="Proteomes" id="UP000886851">
    <property type="component" value="Unassembled WGS sequence"/>
</dbReference>
<dbReference type="InterPro" id="IPR024339">
    <property type="entry name" value="DUF3836"/>
</dbReference>
<feature type="signal peptide" evidence="1">
    <location>
        <begin position="1"/>
        <end position="25"/>
    </location>
</feature>
<dbReference type="Gene3D" id="2.40.128.720">
    <property type="match status" value="1"/>
</dbReference>
<accession>A0A9D1ZF92</accession>
<proteinExistence type="predicted"/>
<evidence type="ECO:0000313" key="2">
    <source>
        <dbReference type="EMBL" id="HIY87330.1"/>
    </source>
</evidence>
<reference evidence="2" key="2">
    <citation type="submission" date="2021-04" db="EMBL/GenBank/DDBJ databases">
        <authorList>
            <person name="Gilroy R."/>
        </authorList>
    </citation>
    <scope>NUCLEOTIDE SEQUENCE</scope>
    <source>
        <strain evidence="2">Gambia2-208</strain>
    </source>
</reference>